<feature type="binding site" evidence="10">
    <location>
        <begin position="8"/>
        <end position="16"/>
    </location>
    <ligand>
        <name>ATP</name>
        <dbReference type="ChEBI" id="CHEBI:30616"/>
    </ligand>
</feature>
<evidence type="ECO:0000256" key="2">
    <source>
        <dbReference type="ARBA" id="ARBA00011005"/>
    </source>
</evidence>
<dbReference type="STRING" id="1104324.P186_1534"/>
<dbReference type="GO" id="GO:0036431">
    <property type="term" value="F:dCMP kinase activity"/>
    <property type="evidence" value="ECO:0007669"/>
    <property type="project" value="InterPro"/>
</dbReference>
<name>G7VFE7_9CREN</name>
<dbReference type="HAMAP" id="MF_00239">
    <property type="entry name" value="Cytidyl_kinase_type2"/>
    <property type="match status" value="1"/>
</dbReference>
<evidence type="ECO:0000256" key="10">
    <source>
        <dbReference type="HAMAP-Rule" id="MF_00239"/>
    </source>
</evidence>
<dbReference type="InterPro" id="IPR011994">
    <property type="entry name" value="Cytidylate_kinase_dom"/>
</dbReference>
<evidence type="ECO:0000256" key="3">
    <source>
        <dbReference type="ARBA" id="ARBA00022490"/>
    </source>
</evidence>
<evidence type="ECO:0000256" key="8">
    <source>
        <dbReference type="ARBA" id="ARBA00047615"/>
    </source>
</evidence>
<accession>G7VFE7</accession>
<dbReference type="OrthoDB" id="31096at2157"/>
<keyword evidence="6 10" id="KW-0418">Kinase</keyword>
<dbReference type="EMBL" id="CP003098">
    <property type="protein sequence ID" value="AET32953.1"/>
    <property type="molecule type" value="Genomic_DNA"/>
</dbReference>
<evidence type="ECO:0000256" key="9">
    <source>
        <dbReference type="ARBA" id="ARBA00048478"/>
    </source>
</evidence>
<dbReference type="GO" id="GO:0006220">
    <property type="term" value="P:pyrimidine nucleotide metabolic process"/>
    <property type="evidence" value="ECO:0007669"/>
    <property type="project" value="UniProtKB-UniRule"/>
</dbReference>
<dbReference type="InterPro" id="IPR027417">
    <property type="entry name" value="P-loop_NTPase"/>
</dbReference>
<dbReference type="GO" id="GO:0005737">
    <property type="term" value="C:cytoplasm"/>
    <property type="evidence" value="ECO:0007669"/>
    <property type="project" value="UniProtKB-SubCell"/>
</dbReference>
<dbReference type="GO" id="GO:0005524">
    <property type="term" value="F:ATP binding"/>
    <property type="evidence" value="ECO:0007669"/>
    <property type="project" value="UniProtKB-UniRule"/>
</dbReference>
<comment type="similarity">
    <text evidence="2 10">Belongs to the cytidylate kinase family. Type 2 subfamily.</text>
</comment>
<keyword evidence="12" id="KW-1185">Reference proteome</keyword>
<organism evidence="11 12">
    <name type="scientific">Pyrobaculum ferrireducens</name>
    <dbReference type="NCBI Taxonomy" id="1104324"/>
    <lineage>
        <taxon>Archaea</taxon>
        <taxon>Thermoproteota</taxon>
        <taxon>Thermoprotei</taxon>
        <taxon>Thermoproteales</taxon>
        <taxon>Thermoproteaceae</taxon>
        <taxon>Pyrobaculum</taxon>
    </lineage>
</organism>
<keyword evidence="3 10" id="KW-0963">Cytoplasm</keyword>
<comment type="catalytic activity">
    <reaction evidence="8 10">
        <text>dCMP + ATP = dCDP + ADP</text>
        <dbReference type="Rhea" id="RHEA:25094"/>
        <dbReference type="ChEBI" id="CHEBI:30616"/>
        <dbReference type="ChEBI" id="CHEBI:57566"/>
        <dbReference type="ChEBI" id="CHEBI:58593"/>
        <dbReference type="ChEBI" id="CHEBI:456216"/>
        <dbReference type="EC" id="2.7.4.25"/>
    </reaction>
</comment>
<proteinExistence type="inferred from homology"/>
<evidence type="ECO:0000256" key="7">
    <source>
        <dbReference type="ARBA" id="ARBA00022840"/>
    </source>
</evidence>
<evidence type="ECO:0000256" key="4">
    <source>
        <dbReference type="ARBA" id="ARBA00022679"/>
    </source>
</evidence>
<evidence type="ECO:0000313" key="12">
    <source>
        <dbReference type="Proteomes" id="UP000005867"/>
    </source>
</evidence>
<reference evidence="11 12" key="1">
    <citation type="journal article" date="2012" name="J. Bacteriol.">
        <title>Complete genome sequence of strain 1860, a crenarchaeon of the genus pyrobaculum able to grow with various electron acceptors.</title>
        <authorList>
            <person name="Mardanov A.V."/>
            <person name="Gumerov V.M."/>
            <person name="Slobodkina G.B."/>
            <person name="Beletsky A.V."/>
            <person name="Bonch-Osmolovskaya E.A."/>
            <person name="Ravin N.V."/>
            <person name="Skryabin K.G."/>
        </authorList>
    </citation>
    <scope>NUCLEOTIDE SEQUENCE [LARGE SCALE GENOMIC DNA]</scope>
    <source>
        <strain evidence="11 12">1860</strain>
    </source>
</reference>
<evidence type="ECO:0000256" key="1">
    <source>
        <dbReference type="ARBA" id="ARBA00004496"/>
    </source>
</evidence>
<dbReference type="RefSeq" id="WP_014288779.1">
    <property type="nucleotide sequence ID" value="NC_016645.1"/>
</dbReference>
<dbReference type="EC" id="2.7.4.25" evidence="10"/>
<keyword evidence="4 10" id="KW-0808">Transferase</keyword>
<dbReference type="Gene3D" id="3.40.50.300">
    <property type="entry name" value="P-loop containing nucleotide triphosphate hydrolases"/>
    <property type="match status" value="1"/>
</dbReference>
<dbReference type="NCBIfam" id="TIGR02173">
    <property type="entry name" value="cyt_kin_arch"/>
    <property type="match status" value="1"/>
</dbReference>
<gene>
    <name evidence="10" type="primary">cmk</name>
    <name evidence="11" type="ORF">P186_1534</name>
</gene>
<dbReference type="Proteomes" id="UP000005867">
    <property type="component" value="Chromosome"/>
</dbReference>
<comment type="catalytic activity">
    <reaction evidence="9 10">
        <text>CMP + ATP = CDP + ADP</text>
        <dbReference type="Rhea" id="RHEA:11600"/>
        <dbReference type="ChEBI" id="CHEBI:30616"/>
        <dbReference type="ChEBI" id="CHEBI:58069"/>
        <dbReference type="ChEBI" id="CHEBI:60377"/>
        <dbReference type="ChEBI" id="CHEBI:456216"/>
        <dbReference type="EC" id="2.7.4.25"/>
    </reaction>
</comment>
<keyword evidence="7 10" id="KW-0067">ATP-binding</keyword>
<dbReference type="SUPFAM" id="SSF52540">
    <property type="entry name" value="P-loop containing nucleoside triphosphate hydrolases"/>
    <property type="match status" value="1"/>
</dbReference>
<evidence type="ECO:0000256" key="5">
    <source>
        <dbReference type="ARBA" id="ARBA00022741"/>
    </source>
</evidence>
<dbReference type="Pfam" id="PF13189">
    <property type="entry name" value="Cytidylate_kin2"/>
    <property type="match status" value="1"/>
</dbReference>
<dbReference type="InterPro" id="IPR011892">
    <property type="entry name" value="Cyt_kin_arch"/>
</dbReference>
<sequence>MVVVAVSGQPGSGKTTIAREIARILGVPLVSSGTLFREMATKMGMDLIEFHKYAEANPEIDKKVDSLAVERAKAGDVVLEGHLTAWVVRPYADVCIYLKASLETRARRVSLRDKKSFEEALREVTEREELNRKRYLSIYGIDIRDLSIFDLVLDTSHLSINDAVRISLDFTCTSLNIKYSRRIC</sequence>
<dbReference type="GeneID" id="11595794"/>
<dbReference type="CDD" id="cd02020">
    <property type="entry name" value="CMPK"/>
    <property type="match status" value="1"/>
</dbReference>
<protein>
    <recommendedName>
        <fullName evidence="10">Cytidylate kinase</fullName>
        <shortName evidence="10">CK</shortName>
        <ecNumber evidence="10">2.7.4.25</ecNumber>
    </recommendedName>
    <alternativeName>
        <fullName evidence="10">Cytidine monophosphate kinase</fullName>
        <shortName evidence="10">CMP kinase</shortName>
    </alternativeName>
</protein>
<dbReference type="AlphaFoldDB" id="G7VFE7"/>
<comment type="subcellular location">
    <subcellularLocation>
        <location evidence="1 10">Cytoplasm</location>
    </subcellularLocation>
</comment>
<dbReference type="KEGG" id="pyr:P186_1534"/>
<keyword evidence="5 10" id="KW-0547">Nucleotide-binding</keyword>
<dbReference type="eggNOG" id="arCOG01037">
    <property type="taxonomic scope" value="Archaea"/>
</dbReference>
<evidence type="ECO:0000313" key="11">
    <source>
        <dbReference type="EMBL" id="AET32953.1"/>
    </source>
</evidence>
<dbReference type="HOGENOM" id="CLU_079959_1_0_2"/>
<dbReference type="GO" id="GO:0036430">
    <property type="term" value="F:CMP kinase activity"/>
    <property type="evidence" value="ECO:0007669"/>
    <property type="project" value="RHEA"/>
</dbReference>
<evidence type="ECO:0000256" key="6">
    <source>
        <dbReference type="ARBA" id="ARBA00022777"/>
    </source>
</evidence>